<sequence>MERTKTSLDIRLILKQLNIPIEKYEQWNHMDNNSKSEPLPLQYPDAWNSAESTLRRQKA</sequence>
<name>A0A972H0T6_9BACL</name>
<reference evidence="2" key="1">
    <citation type="submission" date="2019-10" db="EMBL/GenBank/DDBJ databases">
        <title>Description of Paenibacillus glebae sp. nov.</title>
        <authorList>
            <person name="Carlier A."/>
            <person name="Qi S."/>
        </authorList>
    </citation>
    <scope>NUCLEOTIDE SEQUENCE</scope>
    <source>
        <strain evidence="2">LMG 31456</strain>
    </source>
</reference>
<organism evidence="2 3">
    <name type="scientific">Paenibacillus foliorum</name>
    <dbReference type="NCBI Taxonomy" id="2654974"/>
    <lineage>
        <taxon>Bacteria</taxon>
        <taxon>Bacillati</taxon>
        <taxon>Bacillota</taxon>
        <taxon>Bacilli</taxon>
        <taxon>Bacillales</taxon>
        <taxon>Paenibacillaceae</taxon>
        <taxon>Paenibacillus</taxon>
    </lineage>
</organism>
<proteinExistence type="predicted"/>
<evidence type="ECO:0000313" key="3">
    <source>
        <dbReference type="Proteomes" id="UP000641588"/>
    </source>
</evidence>
<protein>
    <submittedName>
        <fullName evidence="2">Uncharacterized protein</fullName>
    </submittedName>
</protein>
<evidence type="ECO:0000256" key="1">
    <source>
        <dbReference type="SAM" id="MobiDB-lite"/>
    </source>
</evidence>
<accession>A0A972H0T6</accession>
<evidence type="ECO:0000313" key="2">
    <source>
        <dbReference type="EMBL" id="NOU96480.1"/>
    </source>
</evidence>
<feature type="region of interest" description="Disordered" evidence="1">
    <location>
        <begin position="30"/>
        <end position="59"/>
    </location>
</feature>
<dbReference type="RefSeq" id="WP_171654718.1">
    <property type="nucleotide sequence ID" value="NZ_WHOD01000098.1"/>
</dbReference>
<comment type="caution">
    <text evidence="2">The sequence shown here is derived from an EMBL/GenBank/DDBJ whole genome shotgun (WGS) entry which is preliminary data.</text>
</comment>
<dbReference type="Proteomes" id="UP000641588">
    <property type="component" value="Unassembled WGS sequence"/>
</dbReference>
<dbReference type="EMBL" id="WHOD01000098">
    <property type="protein sequence ID" value="NOU96480.1"/>
    <property type="molecule type" value="Genomic_DNA"/>
</dbReference>
<keyword evidence="3" id="KW-1185">Reference proteome</keyword>
<gene>
    <name evidence="2" type="ORF">GC093_25155</name>
</gene>
<dbReference type="AlphaFoldDB" id="A0A972H0T6"/>